<evidence type="ECO:0000313" key="1">
    <source>
        <dbReference type="EMBL" id="VAW06375.1"/>
    </source>
</evidence>
<dbReference type="AlphaFoldDB" id="A0A3B0SKN4"/>
<reference evidence="1" key="1">
    <citation type="submission" date="2018-06" db="EMBL/GenBank/DDBJ databases">
        <authorList>
            <person name="Zhirakovskaya E."/>
        </authorList>
    </citation>
    <scope>NUCLEOTIDE SEQUENCE</scope>
</reference>
<organism evidence="1">
    <name type="scientific">hydrothermal vent metagenome</name>
    <dbReference type="NCBI Taxonomy" id="652676"/>
    <lineage>
        <taxon>unclassified sequences</taxon>
        <taxon>metagenomes</taxon>
        <taxon>ecological metagenomes</taxon>
    </lineage>
</organism>
<protein>
    <submittedName>
        <fullName evidence="1">Uncharacterized protein</fullName>
    </submittedName>
</protein>
<gene>
    <name evidence="1" type="ORF">MNBD_ACTINO02-2119</name>
</gene>
<dbReference type="EMBL" id="UOEK01000348">
    <property type="protein sequence ID" value="VAW06375.1"/>
    <property type="molecule type" value="Genomic_DNA"/>
</dbReference>
<accession>A0A3B0SKN4</accession>
<proteinExistence type="predicted"/>
<name>A0A3B0SKN4_9ZZZZ</name>
<sequence>MGAIVFAMALLGLFVAIGLAFLWQGKLESEFTAVIYGVEDSLEWVAAALTPGTRAQLKKSDIRRILEHDIRFAQRAFESQDLDGAVVVGGYDSAVFVQQACLDQGHGYDGPLIEEVLERRADYMIAIGAVGLAASAKETAEAYGMDVDAELPSAGDVE</sequence>